<comment type="caution">
    <text evidence="1">The sequence shown here is derived from an EMBL/GenBank/DDBJ whole genome shotgun (WGS) entry which is preliminary data.</text>
</comment>
<accession>A0A2T2XDJ1</accession>
<dbReference type="Proteomes" id="UP000242972">
    <property type="component" value="Unassembled WGS sequence"/>
</dbReference>
<dbReference type="AlphaFoldDB" id="A0A2T2XDJ1"/>
<evidence type="ECO:0000313" key="2">
    <source>
        <dbReference type="Proteomes" id="UP000242972"/>
    </source>
</evidence>
<sequence>MISKPHSVPRIRHYRELLVSTLLKQVQSIPIIGRSAEELHVLCIDSRITQDSLLLCVQWLHIHGHPVIFRNILCHGGWTGMEGSVKDFV</sequence>
<reference evidence="1 2" key="1">
    <citation type="journal article" date="2014" name="BMC Genomics">
        <title>Comparison of environmental and isolate Sulfobacillus genomes reveals diverse carbon, sulfur, nitrogen, and hydrogen metabolisms.</title>
        <authorList>
            <person name="Justice N.B."/>
            <person name="Norman A."/>
            <person name="Brown C.T."/>
            <person name="Singh A."/>
            <person name="Thomas B.C."/>
            <person name="Banfield J.F."/>
        </authorList>
    </citation>
    <scope>NUCLEOTIDE SEQUENCE [LARGE SCALE GENOMIC DNA]</scope>
    <source>
        <strain evidence="1">AMDSBA4</strain>
    </source>
</reference>
<name>A0A2T2XDJ1_9FIRM</name>
<proteinExistence type="predicted"/>
<dbReference type="EMBL" id="PXYW01000036">
    <property type="protein sequence ID" value="PSR32583.1"/>
    <property type="molecule type" value="Genomic_DNA"/>
</dbReference>
<protein>
    <submittedName>
        <fullName evidence="1">Uncharacterized protein</fullName>
    </submittedName>
</protein>
<gene>
    <name evidence="1" type="ORF">C7B46_13765</name>
</gene>
<organism evidence="1 2">
    <name type="scientific">Sulfobacillus benefaciens</name>
    <dbReference type="NCBI Taxonomy" id="453960"/>
    <lineage>
        <taxon>Bacteria</taxon>
        <taxon>Bacillati</taxon>
        <taxon>Bacillota</taxon>
        <taxon>Clostridia</taxon>
        <taxon>Eubacteriales</taxon>
        <taxon>Clostridiales Family XVII. Incertae Sedis</taxon>
        <taxon>Sulfobacillus</taxon>
    </lineage>
</organism>
<evidence type="ECO:0000313" key="1">
    <source>
        <dbReference type="EMBL" id="PSR32583.1"/>
    </source>
</evidence>